<protein>
    <submittedName>
        <fullName evidence="2">Uncharacterized protein</fullName>
    </submittedName>
</protein>
<feature type="region of interest" description="Disordered" evidence="1">
    <location>
        <begin position="60"/>
        <end position="87"/>
    </location>
</feature>
<evidence type="ECO:0000256" key="1">
    <source>
        <dbReference type="SAM" id="MobiDB-lite"/>
    </source>
</evidence>
<gene>
    <name evidence="2" type="ORF">GTHE00462_LOCUS30069</name>
</gene>
<accession>A0A7S4U6P0</accession>
<sequence length="169" mass="17740">MADVRYAMMLGLVAFRTASSLSLQSPPSTLAMVTPTAKLTSSCKSMRHSSMCSRPKDILLDGKKSSSPPGSLLSLRGGGKEKETSSESGVMEKLVGGEAQLLFVAALYGSLTVSFRLLYAMEGPPCASVASFVRGMMAAACFLPVLLRNTQSSSSSSASTRFHESTAGR</sequence>
<dbReference type="EMBL" id="HBKN01038337">
    <property type="protein sequence ID" value="CAE2325703.1"/>
    <property type="molecule type" value="Transcribed_RNA"/>
</dbReference>
<reference evidence="2" key="1">
    <citation type="submission" date="2021-01" db="EMBL/GenBank/DDBJ databases">
        <authorList>
            <person name="Corre E."/>
            <person name="Pelletier E."/>
            <person name="Niang G."/>
            <person name="Scheremetjew M."/>
            <person name="Finn R."/>
            <person name="Kale V."/>
            <person name="Holt S."/>
            <person name="Cochrane G."/>
            <person name="Meng A."/>
            <person name="Brown T."/>
            <person name="Cohen L."/>
        </authorList>
    </citation>
    <scope>NUCLEOTIDE SEQUENCE</scope>
    <source>
        <strain evidence="2">CCMP 2712</strain>
    </source>
</reference>
<feature type="compositionally biased region" description="Low complexity" evidence="1">
    <location>
        <begin position="65"/>
        <end position="75"/>
    </location>
</feature>
<organism evidence="2">
    <name type="scientific">Guillardia theta</name>
    <name type="common">Cryptophyte</name>
    <name type="synonym">Cryptomonas phi</name>
    <dbReference type="NCBI Taxonomy" id="55529"/>
    <lineage>
        <taxon>Eukaryota</taxon>
        <taxon>Cryptophyceae</taxon>
        <taxon>Pyrenomonadales</taxon>
        <taxon>Geminigeraceae</taxon>
        <taxon>Guillardia</taxon>
    </lineage>
</organism>
<name>A0A7S4U6P0_GUITH</name>
<proteinExistence type="predicted"/>
<evidence type="ECO:0000313" key="2">
    <source>
        <dbReference type="EMBL" id="CAE2325703.1"/>
    </source>
</evidence>
<dbReference type="AlphaFoldDB" id="A0A7S4U6P0"/>